<evidence type="ECO:0000256" key="6">
    <source>
        <dbReference type="ARBA" id="ARBA00022989"/>
    </source>
</evidence>
<evidence type="ECO:0000256" key="9">
    <source>
        <dbReference type="SAM" id="Phobius"/>
    </source>
</evidence>
<evidence type="ECO:0000313" key="11">
    <source>
        <dbReference type="EMBL" id="VUG16421.1"/>
    </source>
</evidence>
<evidence type="ECO:0000256" key="7">
    <source>
        <dbReference type="ARBA" id="ARBA00023136"/>
    </source>
</evidence>
<proteinExistence type="inferred from homology"/>
<feature type="transmembrane region" description="Helical" evidence="9">
    <location>
        <begin position="263"/>
        <end position="283"/>
    </location>
</feature>
<dbReference type="PANTHER" id="PTHR22950">
    <property type="entry name" value="AMINO ACID TRANSPORTER"/>
    <property type="match status" value="1"/>
</dbReference>
<accession>A0A7D9GXE7</accession>
<feature type="transmembrane region" description="Helical" evidence="9">
    <location>
        <begin position="377"/>
        <end position="399"/>
    </location>
</feature>
<evidence type="ECO:0000256" key="5">
    <source>
        <dbReference type="ARBA" id="ARBA00022970"/>
    </source>
</evidence>
<feature type="transmembrane region" description="Helical" evidence="9">
    <location>
        <begin position="233"/>
        <end position="257"/>
    </location>
</feature>
<organism evidence="11 12">
    <name type="scientific">Dekkera bruxellensis</name>
    <name type="common">Brettanomyces custersii</name>
    <dbReference type="NCBI Taxonomy" id="5007"/>
    <lineage>
        <taxon>Eukaryota</taxon>
        <taxon>Fungi</taxon>
        <taxon>Dikarya</taxon>
        <taxon>Ascomycota</taxon>
        <taxon>Saccharomycotina</taxon>
        <taxon>Pichiomycetes</taxon>
        <taxon>Pichiales</taxon>
        <taxon>Pichiaceae</taxon>
        <taxon>Brettanomyces</taxon>
    </lineage>
</organism>
<dbReference type="InterPro" id="IPR013057">
    <property type="entry name" value="AA_transpt_TM"/>
</dbReference>
<dbReference type="Pfam" id="PF01490">
    <property type="entry name" value="Aa_trans"/>
    <property type="match status" value="1"/>
</dbReference>
<sequence>MSIPSETASTTSSHLSGNQPDLPIPITGARKRRRSSFLDYGGPNSINNFASSLKRSVNYLSSSLGSIGHDATGDADASIDGIQGRSPVSLASPGVPVTAETPLLAGGQQKSPASYIPAVETVVFPDSTPHRLARVRSPLAKTVPEAPEASEAVPTKSTPLQTIFNSINVLIGLGILSVPLGFHMAGWIPGMVCLLLAACSTQYTAVLLGRILHRVESVRTYQDIAVYVYGRSVGYFILLTFSLDLYGAGVSMIILFADSFSALIPSLSPTMLKLLLCTTLLFLNLMPLRFLSFLSLSGIVCTTMTFVLIVCSGLWKASQPGSLLHPMPTNLFPTSFLDFCFSLGLFLAPWGGHATFPEIFSDQQNESKFPRCMSITFSFCYVINALTGIVGFLMFGYSIDSEVTRNILLTAGYPASIKNAIVIMMGVLPLSKLPLVCRPIVTAADKFVASPSRSKCSLPRKFLNRIIVSAVYLASALVITSFGKVMSLLGSAICFTVCITLPVLFYLNVFKNEITATHRTILYLILVVSVTCTIFGSVSALIR</sequence>
<gene>
    <name evidence="11" type="ORF">DEBR0S1_16424G</name>
</gene>
<keyword evidence="12" id="KW-1185">Reference proteome</keyword>
<evidence type="ECO:0000256" key="4">
    <source>
        <dbReference type="ARBA" id="ARBA00022692"/>
    </source>
</evidence>
<dbReference type="GO" id="GO:0005774">
    <property type="term" value="C:vacuolar membrane"/>
    <property type="evidence" value="ECO:0007669"/>
    <property type="project" value="TreeGrafter"/>
</dbReference>
<dbReference type="AlphaFoldDB" id="A0A7D9GXE7"/>
<feature type="compositionally biased region" description="Polar residues" evidence="8">
    <location>
        <begin position="1"/>
        <end position="19"/>
    </location>
</feature>
<dbReference type="EMBL" id="CABFWN010000001">
    <property type="protein sequence ID" value="VUG16421.1"/>
    <property type="molecule type" value="Genomic_DNA"/>
</dbReference>
<feature type="transmembrane region" description="Helical" evidence="9">
    <location>
        <begin position="462"/>
        <end position="482"/>
    </location>
</feature>
<keyword evidence="4 9" id="KW-0812">Transmembrane</keyword>
<name>A0A7D9GXE7_DEKBR</name>
<evidence type="ECO:0000256" key="3">
    <source>
        <dbReference type="ARBA" id="ARBA00022448"/>
    </source>
</evidence>
<feature type="transmembrane region" description="Helical" evidence="9">
    <location>
        <begin position="521"/>
        <end position="542"/>
    </location>
</feature>
<dbReference type="PANTHER" id="PTHR22950:SF692">
    <property type="entry name" value="TRANSMEMBRANE AMINO ACID TRANSPORTER FAMILY PROTEIN"/>
    <property type="match status" value="1"/>
</dbReference>
<feature type="transmembrane region" description="Helical" evidence="9">
    <location>
        <begin position="488"/>
        <end position="509"/>
    </location>
</feature>
<dbReference type="GO" id="GO:0015179">
    <property type="term" value="F:L-amino acid transmembrane transporter activity"/>
    <property type="evidence" value="ECO:0007669"/>
    <property type="project" value="TreeGrafter"/>
</dbReference>
<comment type="subcellular location">
    <subcellularLocation>
        <location evidence="1">Membrane</location>
        <topology evidence="1">Multi-pass membrane protein</topology>
    </subcellularLocation>
</comment>
<feature type="transmembrane region" description="Helical" evidence="9">
    <location>
        <begin position="419"/>
        <end position="441"/>
    </location>
</feature>
<keyword evidence="3" id="KW-0813">Transport</keyword>
<feature type="region of interest" description="Disordered" evidence="8">
    <location>
        <begin position="1"/>
        <end position="30"/>
    </location>
</feature>
<dbReference type="Proteomes" id="UP000478008">
    <property type="component" value="Unassembled WGS sequence"/>
</dbReference>
<evidence type="ECO:0000256" key="1">
    <source>
        <dbReference type="ARBA" id="ARBA00004141"/>
    </source>
</evidence>
<keyword evidence="5" id="KW-0029">Amino-acid transport</keyword>
<feature type="transmembrane region" description="Helical" evidence="9">
    <location>
        <begin position="290"/>
        <end position="315"/>
    </location>
</feature>
<evidence type="ECO:0000259" key="10">
    <source>
        <dbReference type="Pfam" id="PF01490"/>
    </source>
</evidence>
<evidence type="ECO:0000256" key="2">
    <source>
        <dbReference type="ARBA" id="ARBA00008066"/>
    </source>
</evidence>
<evidence type="ECO:0000313" key="12">
    <source>
        <dbReference type="Proteomes" id="UP000478008"/>
    </source>
</evidence>
<feature type="transmembrane region" description="Helical" evidence="9">
    <location>
        <begin position="188"/>
        <end position="212"/>
    </location>
</feature>
<keyword evidence="7 9" id="KW-0472">Membrane</keyword>
<evidence type="ECO:0000256" key="8">
    <source>
        <dbReference type="SAM" id="MobiDB-lite"/>
    </source>
</evidence>
<feature type="transmembrane region" description="Helical" evidence="9">
    <location>
        <begin position="335"/>
        <end position="356"/>
    </location>
</feature>
<keyword evidence="6 9" id="KW-1133">Transmembrane helix</keyword>
<protein>
    <submittedName>
        <fullName evidence="11">DEBR0S1_16424g1_1</fullName>
    </submittedName>
</protein>
<feature type="transmembrane region" description="Helical" evidence="9">
    <location>
        <begin position="163"/>
        <end position="182"/>
    </location>
</feature>
<comment type="similarity">
    <text evidence="2">Belongs to the amino acid/polyamine transporter 2 family.</text>
</comment>
<feature type="domain" description="Amino acid transporter transmembrane" evidence="10">
    <location>
        <begin position="156"/>
        <end position="539"/>
    </location>
</feature>
<reference evidence="11 12" key="1">
    <citation type="submission" date="2019-07" db="EMBL/GenBank/DDBJ databases">
        <authorList>
            <person name="Friedrich A."/>
            <person name="Schacherer J."/>
        </authorList>
    </citation>
    <scope>NUCLEOTIDE SEQUENCE [LARGE SCALE GENOMIC DNA]</scope>
</reference>